<name>A0ABT3MPX0_9GAMM</name>
<dbReference type="Proteomes" id="UP001209854">
    <property type="component" value="Unassembled WGS sequence"/>
</dbReference>
<dbReference type="RefSeq" id="WP_262566481.1">
    <property type="nucleotide sequence ID" value="NZ_JAPFCC010000001.1"/>
</dbReference>
<accession>A0ABT3MPX0</accession>
<dbReference type="InterPro" id="IPR007338">
    <property type="entry name" value="DUF416"/>
</dbReference>
<sequence length="202" mass="22889">MNTHKQYALFRDRIELFSDWKLTAAATVVTERAWPNFALFSELAEFGDRSTVRHCLNMLWDNIAGYQSAKNFERLLEKIDDNTPNPDDYDMFGVQPALDTIVSINCAISCAMTPSTDEAASALTLSLSTIGKFIRYAEVPDLNGTELAQYIEEHDLYKQHLDFLDDILNRLEAQKKQSPDFMKEIRAQAQNNGVSQLGISLD</sequence>
<evidence type="ECO:0000313" key="1">
    <source>
        <dbReference type="EMBL" id="MCW7551425.1"/>
    </source>
</evidence>
<reference evidence="1 2" key="1">
    <citation type="submission" date="2022-10" db="EMBL/GenBank/DDBJ databases">
        <title>High-quality genome sequences of two octocoral-associated bacteria, Endozoicomonas euniceicola EF212 and Endozoicomonas gorgoniicola PS125.</title>
        <authorList>
            <person name="Chiou Y.-J."/>
            <person name="Chen Y.-H."/>
        </authorList>
    </citation>
    <scope>NUCLEOTIDE SEQUENCE [LARGE SCALE GENOMIC DNA]</scope>
    <source>
        <strain evidence="1 2">PS125</strain>
    </source>
</reference>
<protein>
    <submittedName>
        <fullName evidence="1">YjaG family protein</fullName>
    </submittedName>
</protein>
<evidence type="ECO:0000313" key="2">
    <source>
        <dbReference type="Proteomes" id="UP001209854"/>
    </source>
</evidence>
<dbReference type="EMBL" id="JAPFCC010000001">
    <property type="protein sequence ID" value="MCW7551425.1"/>
    <property type="molecule type" value="Genomic_DNA"/>
</dbReference>
<dbReference type="Pfam" id="PF04222">
    <property type="entry name" value="DUF416"/>
    <property type="match status" value="1"/>
</dbReference>
<gene>
    <name evidence="1" type="ORF">NX722_01960</name>
</gene>
<proteinExistence type="predicted"/>
<dbReference type="InterPro" id="IPR023381">
    <property type="entry name" value="YP001051499.1-like_dom_sf"/>
</dbReference>
<comment type="caution">
    <text evidence="1">The sequence shown here is derived from an EMBL/GenBank/DDBJ whole genome shotgun (WGS) entry which is preliminary data.</text>
</comment>
<organism evidence="1 2">
    <name type="scientific">Endozoicomonas gorgoniicola</name>
    <dbReference type="NCBI Taxonomy" id="1234144"/>
    <lineage>
        <taxon>Bacteria</taxon>
        <taxon>Pseudomonadati</taxon>
        <taxon>Pseudomonadota</taxon>
        <taxon>Gammaproteobacteria</taxon>
        <taxon>Oceanospirillales</taxon>
        <taxon>Endozoicomonadaceae</taxon>
        <taxon>Endozoicomonas</taxon>
    </lineage>
</organism>
<dbReference type="Gene3D" id="1.20.1590.10">
    <property type="entry name" value="YP_001051499.1 domain like"/>
    <property type="match status" value="1"/>
</dbReference>
<keyword evidence="2" id="KW-1185">Reference proteome</keyword>